<organism evidence="8 9">
    <name type="scientific">Halanaerobium salsuginis</name>
    <dbReference type="NCBI Taxonomy" id="29563"/>
    <lineage>
        <taxon>Bacteria</taxon>
        <taxon>Bacillati</taxon>
        <taxon>Bacillota</taxon>
        <taxon>Clostridia</taxon>
        <taxon>Halanaerobiales</taxon>
        <taxon>Halanaerobiaceae</taxon>
        <taxon>Halanaerobium</taxon>
    </lineage>
</organism>
<dbReference type="GO" id="GO:0004888">
    <property type="term" value="F:transmembrane signaling receptor activity"/>
    <property type="evidence" value="ECO:0007669"/>
    <property type="project" value="InterPro"/>
</dbReference>
<accession>A0A1I4HED3</accession>
<dbReference type="PANTHER" id="PTHR43531:SF11">
    <property type="entry name" value="METHYL-ACCEPTING CHEMOTAXIS PROTEIN 3"/>
    <property type="match status" value="1"/>
</dbReference>
<feature type="transmembrane region" description="Helical" evidence="5">
    <location>
        <begin position="312"/>
        <end position="334"/>
    </location>
</feature>
<dbReference type="Gene3D" id="3.30.450.20">
    <property type="entry name" value="PAS domain"/>
    <property type="match status" value="1"/>
</dbReference>
<feature type="transmembrane region" description="Helical" evidence="5">
    <location>
        <begin position="12"/>
        <end position="34"/>
    </location>
</feature>
<evidence type="ECO:0000313" key="9">
    <source>
        <dbReference type="Proteomes" id="UP000199006"/>
    </source>
</evidence>
<evidence type="ECO:0000259" key="6">
    <source>
        <dbReference type="PROSITE" id="PS50111"/>
    </source>
</evidence>
<feature type="domain" description="Methyl-accepting transducer" evidence="6">
    <location>
        <begin position="390"/>
        <end position="619"/>
    </location>
</feature>
<dbReference type="SMART" id="SM00283">
    <property type="entry name" value="MA"/>
    <property type="match status" value="1"/>
</dbReference>
<evidence type="ECO:0000313" key="8">
    <source>
        <dbReference type="EMBL" id="SFL40575.1"/>
    </source>
</evidence>
<dbReference type="Proteomes" id="UP000199006">
    <property type="component" value="Unassembled WGS sequence"/>
</dbReference>
<dbReference type="PROSITE" id="PS50111">
    <property type="entry name" value="CHEMOTAXIS_TRANSDUC_2"/>
    <property type="match status" value="1"/>
</dbReference>
<sequence length="683" mass="75717">MTNPFKKMSVSVKLITIFLLIIFLSLSVTTYFNYNDSLRLTTAQIKEQLNVVADLRKTEIEDLVGQMQSELKVLAGNSLIKNNLASLADATEIEKNVLSDSDYNHVKETVLNQQQEFGWEDAYLVNNSGQVVYSTSAQDDKNTNLIDGPYQDSILAEAYQLGLTKATITDFAYYEAADAVAGFLAMPVTRNDVTQGVAILQFPVEKINKIMEKKDLKEKSGKTYLIGDDNLMRSNTSFIKTDTILNYRVDTDVANKALNHKSGVEAGLDFDNTPVYSAYTPVTIEGLNWALISEVDQSEVRAPIDEILRKNLFVLLFVMLFALIVSYTMIKVIISRPLLKIRSLLTKVREENDLRQQVKINKEDEIGQLARDLNYTLNSLRKIINGAKNISAKVSSSADKIADENEDLSNRTINQASALEEISANMEEVTASIESVATSSEEASKVGQNSLKIVKEGSEIVDETVSSMAEITRSSQKIAEIITTVNEIASQTNLLALNAAIEAARAGEASRGFSVVASEVRDLAERTTTSAREIENIIKEIISKIKNGNKLINQTGKNLTEIVENTALTSETINEISNSIQEQATASEEIQQVILDIDNNTQKNAKLVEDISGDSEQLSKESARLFRLVSKFITNSNNEAESDQDNEDNSQNESAASNQQKEKAKDRSPHEDDQQFDGFRDFD</sequence>
<evidence type="ECO:0000259" key="7">
    <source>
        <dbReference type="PROSITE" id="PS50885"/>
    </source>
</evidence>
<name>A0A1I4HED3_9FIRM</name>
<keyword evidence="1" id="KW-0145">Chemotaxis</keyword>
<dbReference type="AlphaFoldDB" id="A0A1I4HED3"/>
<keyword evidence="3" id="KW-0807">Transducer</keyword>
<feature type="compositionally biased region" description="Acidic residues" evidence="4">
    <location>
        <begin position="640"/>
        <end position="650"/>
    </location>
</feature>
<dbReference type="InterPro" id="IPR003660">
    <property type="entry name" value="HAMP_dom"/>
</dbReference>
<dbReference type="PANTHER" id="PTHR43531">
    <property type="entry name" value="PROTEIN ICFG"/>
    <property type="match status" value="1"/>
</dbReference>
<protein>
    <submittedName>
        <fullName evidence="8">Methyl-accepting chemotaxis protein</fullName>
    </submittedName>
</protein>
<dbReference type="InterPro" id="IPR004089">
    <property type="entry name" value="MCPsignal_dom"/>
</dbReference>
<dbReference type="Gene3D" id="1.10.287.950">
    <property type="entry name" value="Methyl-accepting chemotaxis protein"/>
    <property type="match status" value="1"/>
</dbReference>
<keyword evidence="5" id="KW-1133">Transmembrane helix</keyword>
<dbReference type="Pfam" id="PF00672">
    <property type="entry name" value="HAMP"/>
    <property type="match status" value="1"/>
</dbReference>
<gene>
    <name evidence="8" type="ORF">SAMN02983006_01056</name>
</gene>
<feature type="compositionally biased region" description="Basic and acidic residues" evidence="4">
    <location>
        <begin position="660"/>
        <end position="683"/>
    </location>
</feature>
<dbReference type="PROSITE" id="PS50885">
    <property type="entry name" value="HAMP"/>
    <property type="match status" value="1"/>
</dbReference>
<comment type="similarity">
    <text evidence="2">Belongs to the methyl-accepting chemotaxis (MCP) protein family.</text>
</comment>
<keyword evidence="5" id="KW-0472">Membrane</keyword>
<dbReference type="OrthoDB" id="243053at2"/>
<evidence type="ECO:0000256" key="2">
    <source>
        <dbReference type="ARBA" id="ARBA00029447"/>
    </source>
</evidence>
<keyword evidence="5" id="KW-0812">Transmembrane</keyword>
<proteinExistence type="inferred from homology"/>
<evidence type="ECO:0000256" key="1">
    <source>
        <dbReference type="ARBA" id="ARBA00022500"/>
    </source>
</evidence>
<dbReference type="InterPro" id="IPR051310">
    <property type="entry name" value="MCP_chemotaxis"/>
</dbReference>
<feature type="domain" description="HAMP" evidence="7">
    <location>
        <begin position="332"/>
        <end position="385"/>
    </location>
</feature>
<dbReference type="InterPro" id="IPR004090">
    <property type="entry name" value="Chemotax_Me-accpt_rcpt"/>
</dbReference>
<dbReference type="SUPFAM" id="SSF58104">
    <property type="entry name" value="Methyl-accepting chemotaxis protein (MCP) signaling domain"/>
    <property type="match status" value="1"/>
</dbReference>
<dbReference type="SMART" id="SM00304">
    <property type="entry name" value="HAMP"/>
    <property type="match status" value="1"/>
</dbReference>
<dbReference type="Pfam" id="PF00015">
    <property type="entry name" value="MCPsignal"/>
    <property type="match status" value="1"/>
</dbReference>
<dbReference type="FunFam" id="1.10.287.950:FF:000001">
    <property type="entry name" value="Methyl-accepting chemotaxis sensory transducer"/>
    <property type="match status" value="1"/>
</dbReference>
<evidence type="ECO:0000256" key="3">
    <source>
        <dbReference type="PROSITE-ProRule" id="PRU00284"/>
    </source>
</evidence>
<evidence type="ECO:0000256" key="4">
    <source>
        <dbReference type="SAM" id="MobiDB-lite"/>
    </source>
</evidence>
<keyword evidence="9" id="KW-1185">Reference proteome</keyword>
<dbReference type="CDD" id="cd11386">
    <property type="entry name" value="MCP_signal"/>
    <property type="match status" value="1"/>
</dbReference>
<feature type="region of interest" description="Disordered" evidence="4">
    <location>
        <begin position="636"/>
        <end position="683"/>
    </location>
</feature>
<dbReference type="STRING" id="29563.SAMN02983006_01056"/>
<reference evidence="8 9" key="1">
    <citation type="submission" date="2016-10" db="EMBL/GenBank/DDBJ databases">
        <authorList>
            <person name="de Groot N.N."/>
        </authorList>
    </citation>
    <scope>NUCLEOTIDE SEQUENCE [LARGE SCALE GENOMIC DNA]</scope>
    <source>
        <strain evidence="8 9">ATCC 51327</strain>
    </source>
</reference>
<dbReference type="CDD" id="cd06225">
    <property type="entry name" value="HAMP"/>
    <property type="match status" value="1"/>
</dbReference>
<evidence type="ECO:0000256" key="5">
    <source>
        <dbReference type="SAM" id="Phobius"/>
    </source>
</evidence>
<dbReference type="GO" id="GO:0005886">
    <property type="term" value="C:plasma membrane"/>
    <property type="evidence" value="ECO:0007669"/>
    <property type="project" value="TreeGrafter"/>
</dbReference>
<dbReference type="EMBL" id="FOTI01000011">
    <property type="protein sequence ID" value="SFL40575.1"/>
    <property type="molecule type" value="Genomic_DNA"/>
</dbReference>
<dbReference type="PRINTS" id="PR00260">
    <property type="entry name" value="CHEMTRNSDUCR"/>
</dbReference>
<dbReference type="GO" id="GO:0007165">
    <property type="term" value="P:signal transduction"/>
    <property type="evidence" value="ECO:0007669"/>
    <property type="project" value="UniProtKB-KW"/>
</dbReference>
<dbReference type="GO" id="GO:0006935">
    <property type="term" value="P:chemotaxis"/>
    <property type="evidence" value="ECO:0007669"/>
    <property type="project" value="UniProtKB-KW"/>
</dbReference>
<dbReference type="RefSeq" id="WP_089860727.1">
    <property type="nucleotide sequence ID" value="NZ_FOTI01000011.1"/>
</dbReference>